<evidence type="ECO:0000256" key="1">
    <source>
        <dbReference type="SAM" id="MobiDB-lite"/>
    </source>
</evidence>
<keyword evidence="2" id="KW-1133">Transmembrane helix</keyword>
<evidence type="ECO:0000313" key="3">
    <source>
        <dbReference type="EMBL" id="TCD63476.1"/>
    </source>
</evidence>
<dbReference type="Proteomes" id="UP000292702">
    <property type="component" value="Unassembled WGS sequence"/>
</dbReference>
<keyword evidence="2" id="KW-0472">Membrane</keyword>
<keyword evidence="2" id="KW-0812">Transmembrane</keyword>
<dbReference type="AlphaFoldDB" id="A0A4R0R9T3"/>
<proteinExistence type="predicted"/>
<name>A0A4R0R9T3_9APHY</name>
<sequence length="261" mass="28693">MVGHRRPFGQPICPDEYDAPVFSPVKASAHIVQTDVVIPPIPAGGFFHHVNPHYIERNPPPSAPSLPDRADSPATCVSTEPADDDVPVKREPRGFVEEYRHHQSVRIERSHSVASSVTSTSSMYIRRIQQALSTSIPLASIFKTPRQDISTVTKAARAEGLYTALLRQPRPIDVDTGDAISSASQTNSWRVLVGQDAGTVMEITEMYEKNALGTLGRASVPPSSMPAGPEPWQTWTARYTVKCIIFALVAWVFGWAFLMFV</sequence>
<gene>
    <name evidence="3" type="ORF">EIP91_005358</name>
</gene>
<comment type="caution">
    <text evidence="3">The sequence shown here is derived from an EMBL/GenBank/DDBJ whole genome shotgun (WGS) entry which is preliminary data.</text>
</comment>
<feature type="region of interest" description="Disordered" evidence="1">
    <location>
        <begin position="55"/>
        <end position="88"/>
    </location>
</feature>
<reference evidence="3 4" key="1">
    <citation type="submission" date="2018-11" db="EMBL/GenBank/DDBJ databases">
        <title>Genome assembly of Steccherinum ochraceum LE-BIN_3174, the white-rot fungus of the Steccherinaceae family (The Residual Polyporoid clade, Polyporales, Basidiomycota).</title>
        <authorList>
            <person name="Fedorova T.V."/>
            <person name="Glazunova O.A."/>
            <person name="Landesman E.O."/>
            <person name="Moiseenko K.V."/>
            <person name="Psurtseva N.V."/>
            <person name="Savinova O.S."/>
            <person name="Shakhova N.V."/>
            <person name="Tyazhelova T.V."/>
            <person name="Vasina D.V."/>
        </authorList>
    </citation>
    <scope>NUCLEOTIDE SEQUENCE [LARGE SCALE GENOMIC DNA]</scope>
    <source>
        <strain evidence="3 4">LE-BIN_3174</strain>
    </source>
</reference>
<evidence type="ECO:0000313" key="4">
    <source>
        <dbReference type="Proteomes" id="UP000292702"/>
    </source>
</evidence>
<organism evidence="3 4">
    <name type="scientific">Steccherinum ochraceum</name>
    <dbReference type="NCBI Taxonomy" id="92696"/>
    <lineage>
        <taxon>Eukaryota</taxon>
        <taxon>Fungi</taxon>
        <taxon>Dikarya</taxon>
        <taxon>Basidiomycota</taxon>
        <taxon>Agaricomycotina</taxon>
        <taxon>Agaricomycetes</taxon>
        <taxon>Polyporales</taxon>
        <taxon>Steccherinaceae</taxon>
        <taxon>Steccherinum</taxon>
    </lineage>
</organism>
<feature type="transmembrane region" description="Helical" evidence="2">
    <location>
        <begin position="239"/>
        <end position="260"/>
    </location>
</feature>
<evidence type="ECO:0000256" key="2">
    <source>
        <dbReference type="SAM" id="Phobius"/>
    </source>
</evidence>
<accession>A0A4R0R9T3</accession>
<protein>
    <submittedName>
        <fullName evidence="3">Uncharacterized protein</fullName>
    </submittedName>
</protein>
<keyword evidence="4" id="KW-1185">Reference proteome</keyword>
<dbReference type="EMBL" id="RWJN01000295">
    <property type="protein sequence ID" value="TCD63476.1"/>
    <property type="molecule type" value="Genomic_DNA"/>
</dbReference>
<dbReference type="OrthoDB" id="3252109at2759"/>